<dbReference type="EMBL" id="LWDD02000143">
    <property type="protein sequence ID" value="KAE8263430.1"/>
    <property type="molecule type" value="Genomic_DNA"/>
</dbReference>
<organism evidence="3 4">
    <name type="scientific">Tilletia caries</name>
    <name type="common">wheat bunt fungus</name>
    <dbReference type="NCBI Taxonomy" id="13290"/>
    <lineage>
        <taxon>Eukaryota</taxon>
        <taxon>Fungi</taxon>
        <taxon>Dikarya</taxon>
        <taxon>Basidiomycota</taxon>
        <taxon>Ustilaginomycotina</taxon>
        <taxon>Exobasidiomycetes</taxon>
        <taxon>Tilletiales</taxon>
        <taxon>Tilletiaceae</taxon>
        <taxon>Tilletia</taxon>
    </lineage>
</organism>
<dbReference type="Proteomes" id="UP000077671">
    <property type="component" value="Unassembled WGS sequence"/>
</dbReference>
<keyword evidence="5" id="KW-1185">Reference proteome</keyword>
<dbReference type="Proteomes" id="UP000836402">
    <property type="component" value="Unassembled WGS sequence"/>
</dbReference>
<dbReference type="AlphaFoldDB" id="A0A177VF42"/>
<feature type="region of interest" description="Disordered" evidence="1">
    <location>
        <begin position="136"/>
        <end position="285"/>
    </location>
</feature>
<evidence type="ECO:0000313" key="4">
    <source>
        <dbReference type="Proteomes" id="UP000077671"/>
    </source>
</evidence>
<evidence type="ECO:0000256" key="1">
    <source>
        <dbReference type="SAM" id="MobiDB-lite"/>
    </source>
</evidence>
<feature type="region of interest" description="Disordered" evidence="1">
    <location>
        <begin position="1"/>
        <end position="38"/>
    </location>
</feature>
<evidence type="ECO:0000313" key="2">
    <source>
        <dbReference type="EMBL" id="CAD6909581.1"/>
    </source>
</evidence>
<sequence>MSARQPEQATPPVAGPGPSTFSAAASYGFTDAVPGPQRRCDETHRARRLLVLTNGQQSVMVAMPSDWVELCQTSATRFSFDLATQRPKFYLQLSSPIPPHCFEAEFPPAAIHGLENRDVLRVEVLPHVADQEVARVEEEGEGHLLTSEADDASSSSTVDPIALCTPSPSPRRLPQPTHSDLQTVRHTRSSSTESSIQSPHKPLSPIPPRATATATATRRTRSRGQAEEEMGGLVGPSGPSAEKTMGPSAEKTVTTPTTTTVQPTKATVEPATMMPRGRPPVDPARRRLWEARRIAAMRSRVAARKQGGKS</sequence>
<reference evidence="2" key="3">
    <citation type="submission" date="2020-10" db="EMBL/GenBank/DDBJ databases">
        <authorList>
            <person name="Sedaghatjoo S."/>
        </authorList>
    </citation>
    <scope>NUCLEOTIDE SEQUENCE</scope>
    <source>
        <strain evidence="2">AZH3</strain>
    </source>
</reference>
<comment type="caution">
    <text evidence="3">The sequence shown here is derived from an EMBL/GenBank/DDBJ whole genome shotgun (WGS) entry which is preliminary data.</text>
</comment>
<feature type="compositionally biased region" description="Low complexity" evidence="1">
    <location>
        <begin position="189"/>
        <end position="198"/>
    </location>
</feature>
<reference evidence="3" key="2">
    <citation type="journal article" date="2019" name="IMA Fungus">
        <title>Genome sequencing and comparison of five Tilletia species to identify candidate genes for the detection of regulated species infecting wheat.</title>
        <authorList>
            <person name="Nguyen H.D.T."/>
            <person name="Sultana T."/>
            <person name="Kesanakurti P."/>
            <person name="Hambleton S."/>
        </authorList>
    </citation>
    <scope>NUCLEOTIDE SEQUENCE</scope>
    <source>
        <strain evidence="3">DAOMC 238032</strain>
    </source>
</reference>
<reference evidence="3" key="1">
    <citation type="submission" date="2016-04" db="EMBL/GenBank/DDBJ databases">
        <authorList>
            <person name="Nguyen H.D."/>
            <person name="Kesanakurti P."/>
            <person name="Cullis J."/>
            <person name="Levesque C.A."/>
            <person name="Hambleton S."/>
        </authorList>
    </citation>
    <scope>NUCLEOTIDE SEQUENCE</scope>
    <source>
        <strain evidence="3">DAOMC 238032</strain>
    </source>
</reference>
<protein>
    <submittedName>
        <fullName evidence="3">Uncharacterized protein</fullName>
    </submittedName>
</protein>
<dbReference type="EMBL" id="CAJHJG010001146">
    <property type="protein sequence ID" value="CAD6909581.1"/>
    <property type="molecule type" value="Genomic_DNA"/>
</dbReference>
<proteinExistence type="predicted"/>
<feature type="compositionally biased region" description="Low complexity" evidence="1">
    <location>
        <begin position="249"/>
        <end position="269"/>
    </location>
</feature>
<gene>
    <name evidence="3" type="ORF">A4X03_0g1685</name>
    <name evidence="2" type="ORF">JKIAZH3_G731</name>
</gene>
<evidence type="ECO:0000313" key="3">
    <source>
        <dbReference type="EMBL" id="KAE8263430.1"/>
    </source>
</evidence>
<name>A0A177VF42_9BASI</name>
<feature type="compositionally biased region" description="Low complexity" evidence="1">
    <location>
        <begin position="144"/>
        <end position="157"/>
    </location>
</feature>
<accession>A0A177VF42</accession>
<evidence type="ECO:0000313" key="5">
    <source>
        <dbReference type="Proteomes" id="UP000836402"/>
    </source>
</evidence>